<dbReference type="GO" id="GO:0008270">
    <property type="term" value="F:zinc ion binding"/>
    <property type="evidence" value="ECO:0007669"/>
    <property type="project" value="UniProtKB-KW"/>
</dbReference>
<feature type="compositionally biased region" description="Basic and acidic residues" evidence="3">
    <location>
        <begin position="27"/>
        <end position="38"/>
    </location>
</feature>
<keyword evidence="1" id="KW-0862">Zinc</keyword>
<accession>A0A9P1I9Z2</accession>
<comment type="caution">
    <text evidence="5">The sequence shown here is derived from an EMBL/GenBank/DDBJ whole genome shotgun (WGS) entry which is preliminary data.</text>
</comment>
<feature type="zinc finger region" description="C3H1-type" evidence="1">
    <location>
        <begin position="348"/>
        <end position="374"/>
    </location>
</feature>
<evidence type="ECO:0000313" key="6">
    <source>
        <dbReference type="Proteomes" id="UP001152747"/>
    </source>
</evidence>
<feature type="compositionally biased region" description="Basic and acidic residues" evidence="3">
    <location>
        <begin position="48"/>
        <end position="58"/>
    </location>
</feature>
<feature type="compositionally biased region" description="Acidic residues" evidence="3">
    <location>
        <begin position="1"/>
        <end position="25"/>
    </location>
</feature>
<dbReference type="InterPro" id="IPR000571">
    <property type="entry name" value="Znf_CCCH"/>
</dbReference>
<gene>
    <name evidence="5" type="ORF">CAMP_LOCUS3410</name>
</gene>
<feature type="domain" description="C3H1-type" evidence="4">
    <location>
        <begin position="348"/>
        <end position="374"/>
    </location>
</feature>
<sequence>MTEELEDGELESDENQEDSNDEIEIDQVIKDAEQERKKMINQQKKKDKTVDRPKSRESYRRKRTHEKKKVISLPPISFFNTPPIPIPDHILPPPPPPPLLPPQPIQIPTTSRVNTDNYASVDMELEDDVNSDIEVIHEKSSRKFELLTSQNENRKRKHLDDEIEEINRELGVMGRKIEKETNLLYRTKRENEKLFHEQERIREKIRKNKLKMSSQKENVFKLYEDKEKLEQRLVSLKREELNNFIDLKSPVYVECDDNNDWKEFEEKINEKKNEKEDVNEDIARIVSQEVSSENVHISEPISIEQKDEDENALREMLLLQTLKKRKRTPPPPPETLQQPLDEINKGRKLLSQLCKYDINGHCKRESCTFLHLSNVQVNERLLLESLFRYIFEYPEEVIGHAVTQTLANKKQTPFYLFIKHLLTNSMTLDEKLRGRFYQFMQGS</sequence>
<organism evidence="5 6">
    <name type="scientific">Caenorhabditis angaria</name>
    <dbReference type="NCBI Taxonomy" id="860376"/>
    <lineage>
        <taxon>Eukaryota</taxon>
        <taxon>Metazoa</taxon>
        <taxon>Ecdysozoa</taxon>
        <taxon>Nematoda</taxon>
        <taxon>Chromadorea</taxon>
        <taxon>Rhabditida</taxon>
        <taxon>Rhabditina</taxon>
        <taxon>Rhabditomorpha</taxon>
        <taxon>Rhabditoidea</taxon>
        <taxon>Rhabditidae</taxon>
        <taxon>Peloderinae</taxon>
        <taxon>Caenorhabditis</taxon>
    </lineage>
</organism>
<evidence type="ECO:0000313" key="5">
    <source>
        <dbReference type="EMBL" id="CAI5440773.1"/>
    </source>
</evidence>
<name>A0A9P1I9Z2_9PELO</name>
<dbReference type="AlphaFoldDB" id="A0A9P1I9Z2"/>
<keyword evidence="6" id="KW-1185">Reference proteome</keyword>
<feature type="coiled-coil region" evidence="2">
    <location>
        <begin position="212"/>
        <end position="288"/>
    </location>
</feature>
<evidence type="ECO:0000256" key="3">
    <source>
        <dbReference type="SAM" id="MobiDB-lite"/>
    </source>
</evidence>
<keyword evidence="2" id="KW-0175">Coiled coil</keyword>
<protein>
    <recommendedName>
        <fullName evidence="4">C3H1-type domain-containing protein</fullName>
    </recommendedName>
</protein>
<keyword evidence="1" id="KW-0863">Zinc-finger</keyword>
<proteinExistence type="predicted"/>
<evidence type="ECO:0000259" key="4">
    <source>
        <dbReference type="PROSITE" id="PS50103"/>
    </source>
</evidence>
<keyword evidence="1" id="KW-0479">Metal-binding</keyword>
<evidence type="ECO:0000256" key="2">
    <source>
        <dbReference type="SAM" id="Coils"/>
    </source>
</evidence>
<evidence type="ECO:0000256" key="1">
    <source>
        <dbReference type="PROSITE-ProRule" id="PRU00723"/>
    </source>
</evidence>
<dbReference type="Proteomes" id="UP001152747">
    <property type="component" value="Unassembled WGS sequence"/>
</dbReference>
<dbReference type="EMBL" id="CANHGI010000002">
    <property type="protein sequence ID" value="CAI5440773.1"/>
    <property type="molecule type" value="Genomic_DNA"/>
</dbReference>
<reference evidence="5" key="1">
    <citation type="submission" date="2022-11" db="EMBL/GenBank/DDBJ databases">
        <authorList>
            <person name="Kikuchi T."/>
        </authorList>
    </citation>
    <scope>NUCLEOTIDE SEQUENCE</scope>
    <source>
        <strain evidence="5">PS1010</strain>
    </source>
</reference>
<dbReference type="PROSITE" id="PS50103">
    <property type="entry name" value="ZF_C3H1"/>
    <property type="match status" value="1"/>
</dbReference>
<feature type="region of interest" description="Disordered" evidence="3">
    <location>
        <begin position="1"/>
        <end position="67"/>
    </location>
</feature>